<evidence type="ECO:0000313" key="2">
    <source>
        <dbReference type="Proteomes" id="UP000679307"/>
    </source>
</evidence>
<proteinExistence type="predicted"/>
<dbReference type="InterPro" id="IPR029039">
    <property type="entry name" value="Flavoprotein-like_sf"/>
</dbReference>
<organism evidence="1 2">
    <name type="scientific">Nocardioides aquaticus</name>
    <dbReference type="NCBI Taxonomy" id="160826"/>
    <lineage>
        <taxon>Bacteria</taxon>
        <taxon>Bacillati</taxon>
        <taxon>Actinomycetota</taxon>
        <taxon>Actinomycetes</taxon>
        <taxon>Propionibacteriales</taxon>
        <taxon>Nocardioidaceae</taxon>
        <taxon>Nocardioides</taxon>
    </lineage>
</organism>
<protein>
    <recommendedName>
        <fullName evidence="3">Flavodoxin-like domain-containing protein</fullName>
    </recommendedName>
</protein>
<reference evidence="1 2" key="1">
    <citation type="submission" date="2021-05" db="EMBL/GenBank/DDBJ databases">
        <title>Complete genome of Nocardioides aquaticus KCTC 9944T isolated from meromictic and hypersaline Ekho Lake, Antarctica.</title>
        <authorList>
            <person name="Hwang K."/>
            <person name="Kim K.M."/>
            <person name="Choe H."/>
        </authorList>
    </citation>
    <scope>NUCLEOTIDE SEQUENCE [LARGE SCALE GENOMIC DNA]</scope>
    <source>
        <strain evidence="1 2">KCTC 9944</strain>
    </source>
</reference>
<dbReference type="Proteomes" id="UP000679307">
    <property type="component" value="Chromosome"/>
</dbReference>
<name>A0ABX8EMB5_9ACTN</name>
<gene>
    <name evidence="1" type="ORF">ENKNEFLB_02148</name>
</gene>
<dbReference type="SUPFAM" id="SSF52218">
    <property type="entry name" value="Flavoproteins"/>
    <property type="match status" value="1"/>
</dbReference>
<accession>A0ABX8EMB5</accession>
<evidence type="ECO:0008006" key="3">
    <source>
        <dbReference type="Google" id="ProtNLM"/>
    </source>
</evidence>
<dbReference type="Gene3D" id="3.40.50.360">
    <property type="match status" value="1"/>
</dbReference>
<keyword evidence="2" id="KW-1185">Reference proteome</keyword>
<sequence>MSYAPDGRPLALVVVESMRGNTEAVAHVVAQALERVSYGVTLHEVGDPTMPTGRLDTDLVVVGAPTHAFSLTRPSARADAARHGASAAAVRTGLREWLSEVTPAHGRRVPLLAFDTRVQRARRLRGAAGPRACVLARHRGFAVHRRPGSFMVADNVGPLLGGELARAEIWVTTAVADLAPRPGRQHEPVAAAR</sequence>
<dbReference type="EMBL" id="CP075371">
    <property type="protein sequence ID" value="QVT79758.1"/>
    <property type="molecule type" value="Genomic_DNA"/>
</dbReference>
<evidence type="ECO:0000313" key="1">
    <source>
        <dbReference type="EMBL" id="QVT79758.1"/>
    </source>
</evidence>
<dbReference type="RefSeq" id="WP_214059168.1">
    <property type="nucleotide sequence ID" value="NZ_CP075371.1"/>
</dbReference>